<comment type="pathway">
    <text evidence="3">Phospholipid metabolism; phosphatidylglycerol biosynthesis; phosphatidylglycerol from CDP-diacylglycerol: step 1/2.</text>
</comment>
<evidence type="ECO:0000256" key="6">
    <source>
        <dbReference type="ARBA" id="ARBA00013170"/>
    </source>
</evidence>
<evidence type="ECO:0000256" key="15">
    <source>
        <dbReference type="ARBA" id="ARBA00023264"/>
    </source>
</evidence>
<organism evidence="20 21">
    <name type="scientific">Gordoniibacillus kamchatkensis</name>
    <dbReference type="NCBI Taxonomy" id="1590651"/>
    <lineage>
        <taxon>Bacteria</taxon>
        <taxon>Bacillati</taxon>
        <taxon>Bacillota</taxon>
        <taxon>Bacilli</taxon>
        <taxon>Bacillales</taxon>
        <taxon>Paenibacillaceae</taxon>
        <taxon>Gordoniibacillus</taxon>
    </lineage>
</organism>
<evidence type="ECO:0000256" key="8">
    <source>
        <dbReference type="ARBA" id="ARBA00022516"/>
    </source>
</evidence>
<keyword evidence="13 19" id="KW-0472">Membrane</keyword>
<proteinExistence type="inferred from homology"/>
<keyword evidence="14" id="KW-0594">Phospholipid biosynthesis</keyword>
<evidence type="ECO:0000256" key="14">
    <source>
        <dbReference type="ARBA" id="ARBA00023209"/>
    </source>
</evidence>
<dbReference type="PANTHER" id="PTHR14269:SF62">
    <property type="entry name" value="CDP-DIACYLGLYCEROL--GLYCEROL-3-PHOSPHATE 3-PHOSPHATIDYLTRANSFERASE 1, CHLOROPLASTIC"/>
    <property type="match status" value="1"/>
</dbReference>
<sequence length="172" mass="19178">MNVPNALTLCRFMLIPVYLAVFFAGYVKLAFVVIVVAGATDVLDGYLARTRGQVTIVGTMLDPLADKMMMIAVFLSLVLGGLIPWTAAVAMLVRDAGMIVGSAFFHFRGSRTVPANWMGKLTTVLYYAAILWIFFDLPYAIPYLWFVIGFSFVTSFIYIFLFVSLNKKRAYP</sequence>
<comment type="pathway">
    <text evidence="4">Lipid metabolism.</text>
</comment>
<reference evidence="20 21" key="1">
    <citation type="submission" date="2014-12" db="EMBL/GenBank/DDBJ databases">
        <title>Draft genome sequence of Paenibacillus kamchatkensis strain B-2647.</title>
        <authorList>
            <person name="Karlyshev A.V."/>
            <person name="Kudryashova E.B."/>
        </authorList>
    </citation>
    <scope>NUCLEOTIDE SEQUENCE [LARGE SCALE GENOMIC DNA]</scope>
    <source>
        <strain evidence="20 21">VKM B-2647</strain>
    </source>
</reference>
<comment type="function">
    <text evidence="1">This protein catalyzes the committed step to the synthesis of the acidic phospholipids.</text>
</comment>
<feature type="transmembrane region" description="Helical" evidence="19">
    <location>
        <begin position="12"/>
        <end position="37"/>
    </location>
</feature>
<keyword evidence="9 18" id="KW-0808">Transferase</keyword>
<evidence type="ECO:0000256" key="7">
    <source>
        <dbReference type="ARBA" id="ARBA00014944"/>
    </source>
</evidence>
<evidence type="ECO:0000256" key="16">
    <source>
        <dbReference type="ARBA" id="ARBA00033018"/>
    </source>
</evidence>
<dbReference type="Proteomes" id="UP000031967">
    <property type="component" value="Unassembled WGS sequence"/>
</dbReference>
<comment type="catalytic activity">
    <reaction evidence="17">
        <text>a CDP-1,2-diacyl-sn-glycerol + sn-glycerol 3-phosphate = a 1,2-diacyl-sn-glycero-3-phospho-(1'-sn-glycero-3'-phosphate) + CMP + H(+)</text>
        <dbReference type="Rhea" id="RHEA:12593"/>
        <dbReference type="ChEBI" id="CHEBI:15378"/>
        <dbReference type="ChEBI" id="CHEBI:57597"/>
        <dbReference type="ChEBI" id="CHEBI:58332"/>
        <dbReference type="ChEBI" id="CHEBI:60110"/>
        <dbReference type="ChEBI" id="CHEBI:60377"/>
        <dbReference type="EC" id="2.7.8.5"/>
    </reaction>
</comment>
<gene>
    <name evidence="20" type="ORF">SD70_11970</name>
</gene>
<evidence type="ECO:0000313" key="21">
    <source>
        <dbReference type="Proteomes" id="UP000031967"/>
    </source>
</evidence>
<evidence type="ECO:0000256" key="5">
    <source>
        <dbReference type="ARBA" id="ARBA00010441"/>
    </source>
</evidence>
<evidence type="ECO:0000256" key="12">
    <source>
        <dbReference type="ARBA" id="ARBA00023098"/>
    </source>
</evidence>
<comment type="subcellular location">
    <subcellularLocation>
        <location evidence="2">Membrane</location>
        <topology evidence="2">Multi-pass membrane protein</topology>
    </subcellularLocation>
</comment>
<dbReference type="InterPro" id="IPR048254">
    <property type="entry name" value="CDP_ALCOHOL_P_TRANSF_CS"/>
</dbReference>
<evidence type="ECO:0000256" key="9">
    <source>
        <dbReference type="ARBA" id="ARBA00022679"/>
    </source>
</evidence>
<keyword evidence="10 19" id="KW-0812">Transmembrane</keyword>
<dbReference type="PIRSF" id="PIRSF000847">
    <property type="entry name" value="Phos_ph_gly_syn"/>
    <property type="match status" value="1"/>
</dbReference>
<accession>A0ABR5AHW6</accession>
<evidence type="ECO:0000256" key="18">
    <source>
        <dbReference type="RuleBase" id="RU003750"/>
    </source>
</evidence>
<keyword evidence="12" id="KW-0443">Lipid metabolism</keyword>
<dbReference type="EMBL" id="JXAK01000018">
    <property type="protein sequence ID" value="KIL40633.1"/>
    <property type="molecule type" value="Genomic_DNA"/>
</dbReference>
<comment type="similarity">
    <text evidence="5 18">Belongs to the CDP-alcohol phosphatidyltransferase class-I family.</text>
</comment>
<dbReference type="InterPro" id="IPR050324">
    <property type="entry name" value="CDP-alcohol_PTase-I"/>
</dbReference>
<evidence type="ECO:0000256" key="10">
    <source>
        <dbReference type="ARBA" id="ARBA00022692"/>
    </source>
</evidence>
<dbReference type="RefSeq" id="WP_041047799.1">
    <property type="nucleotide sequence ID" value="NZ_JXAK01000018.1"/>
</dbReference>
<dbReference type="EC" id="2.7.8.5" evidence="6"/>
<evidence type="ECO:0000256" key="1">
    <source>
        <dbReference type="ARBA" id="ARBA00003973"/>
    </source>
</evidence>
<keyword evidence="11 19" id="KW-1133">Transmembrane helix</keyword>
<keyword evidence="21" id="KW-1185">Reference proteome</keyword>
<dbReference type="InterPro" id="IPR000462">
    <property type="entry name" value="CDP-OH_P_trans"/>
</dbReference>
<feature type="transmembrane region" description="Helical" evidence="19">
    <location>
        <begin position="141"/>
        <end position="163"/>
    </location>
</feature>
<evidence type="ECO:0000256" key="11">
    <source>
        <dbReference type="ARBA" id="ARBA00022989"/>
    </source>
</evidence>
<dbReference type="PROSITE" id="PS00379">
    <property type="entry name" value="CDP_ALCOHOL_P_TRANSF"/>
    <property type="match status" value="1"/>
</dbReference>
<protein>
    <recommendedName>
        <fullName evidence="7">CDP-diacylglycerol--glycerol-3-phosphate 3-phosphatidyltransferase</fullName>
        <ecNumber evidence="6">2.7.8.5</ecNumber>
    </recommendedName>
    <alternativeName>
        <fullName evidence="16">Phosphatidylglycerophosphate synthase</fullName>
    </alternativeName>
</protein>
<evidence type="ECO:0000256" key="17">
    <source>
        <dbReference type="ARBA" id="ARBA00048586"/>
    </source>
</evidence>
<keyword evidence="15" id="KW-1208">Phospholipid metabolism</keyword>
<dbReference type="Pfam" id="PF01066">
    <property type="entry name" value="CDP-OH_P_transf"/>
    <property type="match status" value="1"/>
</dbReference>
<dbReference type="PANTHER" id="PTHR14269">
    <property type="entry name" value="CDP-DIACYLGLYCEROL--GLYCEROL-3-PHOSPHATE 3-PHOSPHATIDYLTRANSFERASE-RELATED"/>
    <property type="match status" value="1"/>
</dbReference>
<feature type="transmembrane region" description="Helical" evidence="19">
    <location>
        <begin position="68"/>
        <end position="93"/>
    </location>
</feature>
<dbReference type="Gene3D" id="1.20.120.1760">
    <property type="match status" value="1"/>
</dbReference>
<evidence type="ECO:0000256" key="13">
    <source>
        <dbReference type="ARBA" id="ARBA00023136"/>
    </source>
</evidence>
<evidence type="ECO:0000256" key="19">
    <source>
        <dbReference type="SAM" id="Phobius"/>
    </source>
</evidence>
<evidence type="ECO:0000256" key="2">
    <source>
        <dbReference type="ARBA" id="ARBA00004141"/>
    </source>
</evidence>
<evidence type="ECO:0000313" key="20">
    <source>
        <dbReference type="EMBL" id="KIL40633.1"/>
    </source>
</evidence>
<feature type="transmembrane region" description="Helical" evidence="19">
    <location>
        <begin position="114"/>
        <end position="135"/>
    </location>
</feature>
<evidence type="ECO:0000256" key="4">
    <source>
        <dbReference type="ARBA" id="ARBA00005189"/>
    </source>
</evidence>
<name>A0ABR5AHW6_9BACL</name>
<evidence type="ECO:0000256" key="3">
    <source>
        <dbReference type="ARBA" id="ARBA00005042"/>
    </source>
</evidence>
<dbReference type="InterPro" id="IPR004570">
    <property type="entry name" value="Phosphatidylglycerol_P_synth"/>
</dbReference>
<comment type="caution">
    <text evidence="20">The sequence shown here is derived from an EMBL/GenBank/DDBJ whole genome shotgun (WGS) entry which is preliminary data.</text>
</comment>
<dbReference type="InterPro" id="IPR043130">
    <property type="entry name" value="CDP-OH_PTrfase_TM_dom"/>
</dbReference>
<keyword evidence="8" id="KW-0444">Lipid biosynthesis</keyword>